<dbReference type="GO" id="GO:0009166">
    <property type="term" value="P:nucleotide catabolic process"/>
    <property type="evidence" value="ECO:0007669"/>
    <property type="project" value="InterPro"/>
</dbReference>
<evidence type="ECO:0000259" key="5">
    <source>
        <dbReference type="Pfam" id="PF02872"/>
    </source>
</evidence>
<dbReference type="SUPFAM" id="SSF56300">
    <property type="entry name" value="Metallo-dependent phosphatases"/>
    <property type="match status" value="1"/>
</dbReference>
<proteinExistence type="inferred from homology"/>
<dbReference type="AlphaFoldDB" id="F5YIU5"/>
<dbReference type="InterPro" id="IPR029052">
    <property type="entry name" value="Metallo-depent_PP-like"/>
</dbReference>
<dbReference type="PRINTS" id="PR01607">
    <property type="entry name" value="APYRASEFAMLY"/>
</dbReference>
<keyword evidence="1" id="KW-0732">Signal</keyword>
<dbReference type="Gene3D" id="3.90.780.10">
    <property type="entry name" value="5'-Nucleotidase, C-terminal domain"/>
    <property type="match status" value="1"/>
</dbReference>
<sequence>MNIIYGGVFMFKGFSKKWKGPAILSAVLLAPLVMMSSCLSGPGTGDGPDSVELAILTTTDMHGRIYNINPLNGRSVNNTYLKTATVIKEQRAQYGANTLLIDAGDIIQGSAMTSFNVNSEGGDWNPMAISLRYIGYDAFVPGNHEYNYTVDIQQKFYNMLRMNTTQLAAVPESARMKNAMPPGIDAVLNSSPAVPAVAANILNPDGTPKSNFVPYVVKTFKVGRKTFKVGILGFENVNVPNWDPRSHYPDTLFSHSDNTAQTYAYEWTQYWSKQLKNVEKCDIVIAAAHSGFGVSEVNNSNKENQMRHLIENTTGIDLVIGGHDHTPRTELVKNKDGKDVPYLNAGCNNVTKNIVTLNKDGTYAVALESEQIALNADVADDEGLKALMETYYTKADAFVQVPIATLSAEDGAWDKVNNFFITQGDAYDLVSEAQLWAAGGADVSITADVHRNNWIPSVLFEGSAKTASISLKNIYDLYQFDNNLLYGIKLSGPELLAWMEETAKYYTVNGNAVEGSGYGLDHVYGVSYEVYAGNPVGQRIKNAVYKGRPLAEHTAPDIKVALNSYRLSASAENDSYGWFKATGVNTDSKDRVYFVAAETPEFGPVGGSATLIIGEYLKARTAKGESVKPPRLDKNVSGNYTKWTVSPSKAP</sequence>
<dbReference type="InterPro" id="IPR036907">
    <property type="entry name" value="5'-Nucleotdase_C_sf"/>
</dbReference>
<gene>
    <name evidence="6" type="ordered locus">TREPR_3530</name>
</gene>
<feature type="compositionally biased region" description="Polar residues" evidence="3">
    <location>
        <begin position="636"/>
        <end position="651"/>
    </location>
</feature>
<feature type="domain" description="5'-Nucleotidase C-terminal" evidence="5">
    <location>
        <begin position="422"/>
        <end position="568"/>
    </location>
</feature>
<dbReference type="PANTHER" id="PTHR11575">
    <property type="entry name" value="5'-NUCLEOTIDASE-RELATED"/>
    <property type="match status" value="1"/>
</dbReference>
<reference evidence="7" key="1">
    <citation type="submission" date="2009-12" db="EMBL/GenBank/DDBJ databases">
        <title>Complete sequence of Treponema primitia strain ZAS-2.</title>
        <authorList>
            <person name="Tetu S.G."/>
            <person name="Matson E."/>
            <person name="Ren Q."/>
            <person name="Seshadri R."/>
            <person name="Elbourne L."/>
            <person name="Hassan K.A."/>
            <person name="Durkin A."/>
            <person name="Radune D."/>
            <person name="Mohamoud Y."/>
            <person name="Shay R."/>
            <person name="Jin S."/>
            <person name="Zhang X."/>
            <person name="Lucey K."/>
            <person name="Ballor N.R."/>
            <person name="Ottesen E."/>
            <person name="Rosenthal R."/>
            <person name="Allen A."/>
            <person name="Leadbetter J.R."/>
            <person name="Paulsen I.T."/>
        </authorList>
    </citation>
    <scope>NUCLEOTIDE SEQUENCE [LARGE SCALE GENOMIC DNA]</scope>
    <source>
        <strain evidence="7">ATCC BAA-887 / DSM 12427 / ZAS-2</strain>
    </source>
</reference>
<reference evidence="6 7" key="2">
    <citation type="journal article" date="2011" name="ISME J.">
        <title>RNA-seq reveals cooperative metabolic interactions between two termite-gut spirochete species in co-culture.</title>
        <authorList>
            <person name="Rosenthal A.Z."/>
            <person name="Matson E.G."/>
            <person name="Eldar A."/>
            <person name="Leadbetter J.R."/>
        </authorList>
    </citation>
    <scope>NUCLEOTIDE SEQUENCE [LARGE SCALE GENOMIC DNA]</scope>
    <source>
        <strain evidence="7">ATCC BAA-887 / DSM 12427 / ZAS-2</strain>
    </source>
</reference>
<feature type="compositionally biased region" description="Basic and acidic residues" evidence="3">
    <location>
        <begin position="624"/>
        <end position="634"/>
    </location>
</feature>
<feature type="region of interest" description="Disordered" evidence="3">
    <location>
        <begin position="624"/>
        <end position="651"/>
    </location>
</feature>
<dbReference type="GO" id="GO:0000166">
    <property type="term" value="F:nucleotide binding"/>
    <property type="evidence" value="ECO:0007669"/>
    <property type="project" value="UniProtKB-KW"/>
</dbReference>
<dbReference type="Pfam" id="PF02872">
    <property type="entry name" value="5_nucleotid_C"/>
    <property type="match status" value="1"/>
</dbReference>
<comment type="similarity">
    <text evidence="2">Belongs to the 5'-nucleotidase family.</text>
</comment>
<dbReference type="PANTHER" id="PTHR11575:SF6">
    <property type="entry name" value="2',3'-CYCLIC-NUCLEOTIDE 2'-PHOSPHODIESTERASE_3'-NUCLEOTIDASE"/>
    <property type="match status" value="1"/>
</dbReference>
<evidence type="ECO:0000259" key="4">
    <source>
        <dbReference type="Pfam" id="PF00149"/>
    </source>
</evidence>
<dbReference type="GO" id="GO:0016787">
    <property type="term" value="F:hydrolase activity"/>
    <property type="evidence" value="ECO:0007669"/>
    <property type="project" value="UniProtKB-KW"/>
</dbReference>
<dbReference type="STRING" id="545694.TREPR_3530"/>
<keyword evidence="2" id="KW-0547">Nucleotide-binding</keyword>
<keyword evidence="2" id="KW-0378">Hydrolase</keyword>
<dbReference type="Gene3D" id="3.60.21.10">
    <property type="match status" value="1"/>
</dbReference>
<dbReference type="HOGENOM" id="CLU_005854_4_4_12"/>
<accession>F5YIU5</accession>
<dbReference type="InterPro" id="IPR006179">
    <property type="entry name" value="5_nucleotidase/apyrase"/>
</dbReference>
<dbReference type="eggNOG" id="COG0737">
    <property type="taxonomic scope" value="Bacteria"/>
</dbReference>
<evidence type="ECO:0000313" key="6">
    <source>
        <dbReference type="EMBL" id="AEF84187.1"/>
    </source>
</evidence>
<dbReference type="OrthoDB" id="9800780at2"/>
<evidence type="ECO:0000256" key="2">
    <source>
        <dbReference type="RuleBase" id="RU362119"/>
    </source>
</evidence>
<dbReference type="GO" id="GO:0030288">
    <property type="term" value="C:outer membrane-bounded periplasmic space"/>
    <property type="evidence" value="ECO:0007669"/>
    <property type="project" value="TreeGrafter"/>
</dbReference>
<dbReference type="KEGG" id="tpi:TREPR_3530"/>
<dbReference type="Proteomes" id="UP000009223">
    <property type="component" value="Chromosome"/>
</dbReference>
<dbReference type="Pfam" id="PF00149">
    <property type="entry name" value="Metallophos"/>
    <property type="match status" value="1"/>
</dbReference>
<feature type="domain" description="Calcineurin-like phosphoesterase" evidence="4">
    <location>
        <begin position="55"/>
        <end position="327"/>
    </location>
</feature>
<dbReference type="InterPro" id="IPR008334">
    <property type="entry name" value="5'-Nucleotdase_C"/>
</dbReference>
<keyword evidence="7" id="KW-1185">Reference proteome</keyword>
<organism evidence="6 7">
    <name type="scientific">Treponema primitia (strain ATCC BAA-887 / DSM 12427 / ZAS-2)</name>
    <dbReference type="NCBI Taxonomy" id="545694"/>
    <lineage>
        <taxon>Bacteria</taxon>
        <taxon>Pseudomonadati</taxon>
        <taxon>Spirochaetota</taxon>
        <taxon>Spirochaetia</taxon>
        <taxon>Spirochaetales</taxon>
        <taxon>Treponemataceae</taxon>
        <taxon>Treponema</taxon>
    </lineage>
</organism>
<name>F5YIU5_TREPZ</name>
<protein>
    <submittedName>
        <fullName evidence="6">Putative 2',3'-cyclic-nucleotide 2'-phosphodiesterase</fullName>
    </submittedName>
</protein>
<evidence type="ECO:0000313" key="7">
    <source>
        <dbReference type="Proteomes" id="UP000009223"/>
    </source>
</evidence>
<dbReference type="SUPFAM" id="SSF55816">
    <property type="entry name" value="5'-nucleotidase (syn. UDP-sugar hydrolase), C-terminal domain"/>
    <property type="match status" value="1"/>
</dbReference>
<evidence type="ECO:0000256" key="3">
    <source>
        <dbReference type="SAM" id="MobiDB-lite"/>
    </source>
</evidence>
<dbReference type="InterPro" id="IPR004843">
    <property type="entry name" value="Calcineurin-like_PHP"/>
</dbReference>
<dbReference type="EMBL" id="CP001843">
    <property type="protein sequence ID" value="AEF84187.1"/>
    <property type="molecule type" value="Genomic_DNA"/>
</dbReference>
<evidence type="ECO:0000256" key="1">
    <source>
        <dbReference type="ARBA" id="ARBA00022729"/>
    </source>
</evidence>